<dbReference type="OrthoDB" id="1924787at2759"/>
<comment type="subcellular location">
    <subcellularLocation>
        <location evidence="1">Golgi apparatus membrane</location>
        <topology evidence="1">Single-pass type II membrane protein</topology>
    </subcellularLocation>
</comment>
<keyword evidence="3" id="KW-0808">Transferase</keyword>
<accession>A0A5A7PLP2</accession>
<keyword evidence="3" id="KW-0328">Glycosyltransferase</keyword>
<organism evidence="8 9">
    <name type="scientific">Striga asiatica</name>
    <name type="common">Asiatic witchweed</name>
    <name type="synonym">Buchnera asiatica</name>
    <dbReference type="NCBI Taxonomy" id="4170"/>
    <lineage>
        <taxon>Eukaryota</taxon>
        <taxon>Viridiplantae</taxon>
        <taxon>Streptophyta</taxon>
        <taxon>Embryophyta</taxon>
        <taxon>Tracheophyta</taxon>
        <taxon>Spermatophyta</taxon>
        <taxon>Magnoliopsida</taxon>
        <taxon>eudicotyledons</taxon>
        <taxon>Gunneridae</taxon>
        <taxon>Pentapetalae</taxon>
        <taxon>asterids</taxon>
        <taxon>lamiids</taxon>
        <taxon>Lamiales</taxon>
        <taxon>Orobanchaceae</taxon>
        <taxon>Buchnereae</taxon>
        <taxon>Striga</taxon>
    </lineage>
</organism>
<dbReference type="GO" id="GO:0000139">
    <property type="term" value="C:Golgi membrane"/>
    <property type="evidence" value="ECO:0007669"/>
    <property type="project" value="UniProtKB-SubCell"/>
</dbReference>
<keyword evidence="9" id="KW-1185">Reference proteome</keyword>
<evidence type="ECO:0000313" key="8">
    <source>
        <dbReference type="EMBL" id="GER33576.1"/>
    </source>
</evidence>
<proteinExistence type="inferred from homology"/>
<keyword evidence="5" id="KW-0333">Golgi apparatus</keyword>
<dbReference type="GO" id="GO:0009969">
    <property type="term" value="P:xyloglucan biosynthetic process"/>
    <property type="evidence" value="ECO:0007669"/>
    <property type="project" value="TreeGrafter"/>
</dbReference>
<dbReference type="GO" id="GO:0008378">
    <property type="term" value="F:galactosyltransferase activity"/>
    <property type="evidence" value="ECO:0007669"/>
    <property type="project" value="TreeGrafter"/>
</dbReference>
<dbReference type="Pfam" id="PF03016">
    <property type="entry name" value="Exostosin_GT47"/>
    <property type="match status" value="1"/>
</dbReference>
<feature type="domain" description="Exostosin GT47" evidence="7">
    <location>
        <begin position="73"/>
        <end position="415"/>
    </location>
</feature>
<dbReference type="InterPro" id="IPR040911">
    <property type="entry name" value="Exostosin_GT47"/>
</dbReference>
<dbReference type="PANTHER" id="PTHR11062">
    <property type="entry name" value="EXOSTOSIN HEPARAN SULFATE GLYCOSYLTRANSFERASE -RELATED"/>
    <property type="match status" value="1"/>
</dbReference>
<evidence type="ECO:0000259" key="7">
    <source>
        <dbReference type="Pfam" id="PF03016"/>
    </source>
</evidence>
<keyword evidence="4" id="KW-0812">Transmembrane</keyword>
<evidence type="ECO:0000313" key="9">
    <source>
        <dbReference type="Proteomes" id="UP000325081"/>
    </source>
</evidence>
<dbReference type="InterPro" id="IPR004263">
    <property type="entry name" value="Exostosin"/>
</dbReference>
<feature type="compositionally biased region" description="Basic residues" evidence="6">
    <location>
        <begin position="16"/>
        <end position="26"/>
    </location>
</feature>
<dbReference type="EMBL" id="BKCP01004750">
    <property type="protein sequence ID" value="GER33576.1"/>
    <property type="molecule type" value="Genomic_DNA"/>
</dbReference>
<feature type="region of interest" description="Disordered" evidence="6">
    <location>
        <begin position="1"/>
        <end position="26"/>
    </location>
</feature>
<evidence type="ECO:0000256" key="2">
    <source>
        <dbReference type="ARBA" id="ARBA00010271"/>
    </source>
</evidence>
<reference evidence="9" key="1">
    <citation type="journal article" date="2019" name="Curr. Biol.">
        <title>Genome Sequence of Striga asiatica Provides Insight into the Evolution of Plant Parasitism.</title>
        <authorList>
            <person name="Yoshida S."/>
            <person name="Kim S."/>
            <person name="Wafula E.K."/>
            <person name="Tanskanen J."/>
            <person name="Kim Y.M."/>
            <person name="Honaas L."/>
            <person name="Yang Z."/>
            <person name="Spallek T."/>
            <person name="Conn C.E."/>
            <person name="Ichihashi Y."/>
            <person name="Cheong K."/>
            <person name="Cui S."/>
            <person name="Der J.P."/>
            <person name="Gundlach H."/>
            <person name="Jiao Y."/>
            <person name="Hori C."/>
            <person name="Ishida J.K."/>
            <person name="Kasahara H."/>
            <person name="Kiba T."/>
            <person name="Kim M.S."/>
            <person name="Koo N."/>
            <person name="Laohavisit A."/>
            <person name="Lee Y.H."/>
            <person name="Lumba S."/>
            <person name="McCourt P."/>
            <person name="Mortimer J.C."/>
            <person name="Mutuku J.M."/>
            <person name="Nomura T."/>
            <person name="Sasaki-Sekimoto Y."/>
            <person name="Seto Y."/>
            <person name="Wang Y."/>
            <person name="Wakatake T."/>
            <person name="Sakakibara H."/>
            <person name="Demura T."/>
            <person name="Yamaguchi S."/>
            <person name="Yoneyama K."/>
            <person name="Manabe R.I."/>
            <person name="Nelson D.C."/>
            <person name="Schulman A.H."/>
            <person name="Timko M.P."/>
            <person name="dePamphilis C.W."/>
            <person name="Choi D."/>
            <person name="Shirasu K."/>
        </authorList>
    </citation>
    <scope>NUCLEOTIDE SEQUENCE [LARGE SCALE GENOMIC DNA]</scope>
    <source>
        <strain evidence="9">cv. UVA1</strain>
    </source>
</reference>
<evidence type="ECO:0000256" key="1">
    <source>
        <dbReference type="ARBA" id="ARBA00004323"/>
    </source>
</evidence>
<protein>
    <submittedName>
        <fullName evidence="8">Exostosin family protein</fullName>
    </submittedName>
</protein>
<evidence type="ECO:0000256" key="5">
    <source>
        <dbReference type="ARBA" id="ARBA00023034"/>
    </source>
</evidence>
<comment type="caution">
    <text evidence="8">The sequence shown here is derived from an EMBL/GenBank/DDBJ whole genome shotgun (WGS) entry which is preliminary data.</text>
</comment>
<dbReference type="PANTHER" id="PTHR11062:SF219">
    <property type="entry name" value="XYLOGLUCAN GALACTOSYLTRANSFERASE XLT2-LIKE"/>
    <property type="match status" value="1"/>
</dbReference>
<keyword evidence="4" id="KW-0735">Signal-anchor</keyword>
<comment type="similarity">
    <text evidence="2">Belongs to the glycosyltransferase 47 family.</text>
</comment>
<dbReference type="Proteomes" id="UP000325081">
    <property type="component" value="Unassembled WGS sequence"/>
</dbReference>
<evidence type="ECO:0000256" key="4">
    <source>
        <dbReference type="ARBA" id="ARBA00022968"/>
    </source>
</evidence>
<name>A0A5A7PLP2_STRAF</name>
<sequence length="478" mass="54737">MLPTTTTTPPPPSATGRHHSTAKKPTKLKLQLQISPRLCGWLVFTAFLQFFFLNFLRNSSSSSSSSTADEPSCPLGKIHVYDLPASLNRAFLDDCANLDPWSNRCSAFSHSGFGPPADSLRTLIPPDLLPAWRWTDMYSGELIYHSRLLDSPCTTPHPNEASAFYIPFYAGLAVGRYLFANYTTAQRDAHALRMLDWVSTREPFRRSNGSDHFIMLGRLTWDFRRLTENDDDWGTKLSLMPPMKNVLRLLVQRSPWDPLEVSVPYPTGFHPRTWSDMSRWQGFVREKERASLFTFVGAARRKIRNDFRGLLIDYCRGEEQGKCRLVDCAASKTKCDDGVPTIMEAFLGSDFCLQPKGDGSTRRSTFDCMLAGSIPVFFWRESFESQYEWHLPENASSYSVYIDRQAVRNDSSVIRRVLEGYSREDVRRMRETIVGFLPRMVYSMTDTSNKGFKDAFDVAMEGVLRRFEEGRKMREKRS</sequence>
<evidence type="ECO:0000256" key="6">
    <source>
        <dbReference type="SAM" id="MobiDB-lite"/>
    </source>
</evidence>
<evidence type="ECO:0000256" key="3">
    <source>
        <dbReference type="ARBA" id="ARBA00022676"/>
    </source>
</evidence>
<gene>
    <name evidence="8" type="ORF">STAS_09723</name>
</gene>
<dbReference type="AlphaFoldDB" id="A0A5A7PLP2"/>